<evidence type="ECO:0000256" key="6">
    <source>
        <dbReference type="ARBA" id="ARBA00022723"/>
    </source>
</evidence>
<feature type="transmembrane region" description="Helical" evidence="13">
    <location>
        <begin position="34"/>
        <end position="53"/>
    </location>
</feature>
<keyword evidence="7" id="KW-0274">FAD</keyword>
<dbReference type="GO" id="GO:0051537">
    <property type="term" value="F:2 iron, 2 sulfur cluster binding"/>
    <property type="evidence" value="ECO:0007669"/>
    <property type="project" value="UniProtKB-KW"/>
</dbReference>
<dbReference type="GO" id="GO:0046872">
    <property type="term" value="F:metal ion binding"/>
    <property type="evidence" value="ECO:0007669"/>
    <property type="project" value="UniProtKB-KW"/>
</dbReference>
<dbReference type="EMBL" id="JACCCZ010000001">
    <property type="protein sequence ID" value="NYG01700.1"/>
    <property type="molecule type" value="Genomic_DNA"/>
</dbReference>
<dbReference type="PANTHER" id="PTHR47354:SF8">
    <property type="entry name" value="1,2-PHENYLACETYL-COA EPOXIDASE, SUBUNIT E"/>
    <property type="match status" value="1"/>
</dbReference>
<evidence type="ECO:0000313" key="15">
    <source>
        <dbReference type="EMBL" id="NYG01700.1"/>
    </source>
</evidence>
<evidence type="ECO:0000259" key="14">
    <source>
        <dbReference type="PROSITE" id="PS51384"/>
    </source>
</evidence>
<dbReference type="SUPFAM" id="SSF52343">
    <property type="entry name" value="Ferredoxin reductase-like, C-terminal NADP-linked domain"/>
    <property type="match status" value="1"/>
</dbReference>
<keyword evidence="10" id="KW-0408">Iron</keyword>
<name>A0A852W028_PSEA5</name>
<dbReference type="InterPro" id="IPR050415">
    <property type="entry name" value="MRET"/>
</dbReference>
<evidence type="ECO:0000256" key="10">
    <source>
        <dbReference type="ARBA" id="ARBA00023004"/>
    </source>
</evidence>
<evidence type="ECO:0000256" key="3">
    <source>
        <dbReference type="ARBA" id="ARBA00022630"/>
    </source>
</evidence>
<dbReference type="Proteomes" id="UP000549695">
    <property type="component" value="Unassembled WGS sequence"/>
</dbReference>
<keyword evidence="11" id="KW-0411">Iron-sulfur</keyword>
<dbReference type="GO" id="GO:0016491">
    <property type="term" value="F:oxidoreductase activity"/>
    <property type="evidence" value="ECO:0007669"/>
    <property type="project" value="UniProtKB-KW"/>
</dbReference>
<feature type="transmembrane region" description="Helical" evidence="13">
    <location>
        <begin position="188"/>
        <end position="206"/>
    </location>
</feature>
<keyword evidence="9" id="KW-0560">Oxidoreductase</keyword>
<feature type="transmembrane region" description="Helical" evidence="13">
    <location>
        <begin position="218"/>
        <end position="238"/>
    </location>
</feature>
<organism evidence="15 16">
    <name type="scientific">Pseudonocardia alni</name>
    <name type="common">Amycolata alni</name>
    <dbReference type="NCBI Taxonomy" id="33907"/>
    <lineage>
        <taxon>Bacteria</taxon>
        <taxon>Bacillati</taxon>
        <taxon>Actinomycetota</taxon>
        <taxon>Actinomycetes</taxon>
        <taxon>Pseudonocardiales</taxon>
        <taxon>Pseudonocardiaceae</taxon>
        <taxon>Pseudonocardia</taxon>
    </lineage>
</organism>
<evidence type="ECO:0000256" key="8">
    <source>
        <dbReference type="ARBA" id="ARBA00022989"/>
    </source>
</evidence>
<evidence type="ECO:0000256" key="4">
    <source>
        <dbReference type="ARBA" id="ARBA00022692"/>
    </source>
</evidence>
<dbReference type="Gene3D" id="2.40.30.10">
    <property type="entry name" value="Translation factors"/>
    <property type="match status" value="1"/>
</dbReference>
<dbReference type="Pfam" id="PF01794">
    <property type="entry name" value="Ferric_reduct"/>
    <property type="match status" value="1"/>
</dbReference>
<keyword evidence="4 13" id="KW-0812">Transmembrane</keyword>
<keyword evidence="5" id="KW-0001">2Fe-2S</keyword>
<evidence type="ECO:0000256" key="2">
    <source>
        <dbReference type="ARBA" id="ARBA00004141"/>
    </source>
</evidence>
<comment type="cofactor">
    <cofactor evidence="1">
        <name>FAD</name>
        <dbReference type="ChEBI" id="CHEBI:57692"/>
    </cofactor>
</comment>
<dbReference type="InterPro" id="IPR017927">
    <property type="entry name" value="FAD-bd_FR_type"/>
</dbReference>
<evidence type="ECO:0000256" key="11">
    <source>
        <dbReference type="ARBA" id="ARBA00023014"/>
    </source>
</evidence>
<evidence type="ECO:0000256" key="7">
    <source>
        <dbReference type="ARBA" id="ARBA00022827"/>
    </source>
</evidence>
<gene>
    <name evidence="15" type="ORF">HDA37_001985</name>
</gene>
<sequence>MSSLFAPTVRVPGGRFKPDPPVPARDVARADRRVRRATGVLAALAVLLVLAWWVDGGGPAGLLEGGTRAVAETGRLCGLLASLLLLGQVLLAARIPLLEHAFGQRHLIALHRGTGIASFAGMLAHVGCASWAHGPAGAGRVPAGFWQLTWTRPGMVAASLGTVLVVLVVVTSARWIRTRLRYEWWHLLHLWGYAGVFLALPHQLWAGREFTTSPSRTVFWWGLWSAAVFAVVVWRVAVPVLRSRRHRITVAAVLPEGDGSVSVHMTGDRLRELGASAGQFFVWRFRSGRGWPAGNPYSLSAPPTARSLRITVKQLGDGSAAVPNLRQGTRVYIEGPYGRLTPRTRTSPRVALIGAGVGMTPLRALAEKFLNESADVVVVHRFTREPLFAREFTRLARERNLHVVASPGRRRGAGSWWGADAGRADDLAALRTRIPDIAVREVYVCGPGRWTAMVRRTVLDAGVPERRVHVENFG</sequence>
<dbReference type="InterPro" id="IPR039261">
    <property type="entry name" value="FNR_nucleotide-bd"/>
</dbReference>
<dbReference type="GO" id="GO:0050660">
    <property type="term" value="F:flavin adenine dinucleotide binding"/>
    <property type="evidence" value="ECO:0007669"/>
    <property type="project" value="TreeGrafter"/>
</dbReference>
<accession>A0A852W028</accession>
<proteinExistence type="predicted"/>
<feature type="transmembrane region" description="Helical" evidence="13">
    <location>
        <begin position="73"/>
        <end position="93"/>
    </location>
</feature>
<feature type="transmembrane region" description="Helical" evidence="13">
    <location>
        <begin position="114"/>
        <end position="134"/>
    </location>
</feature>
<evidence type="ECO:0000313" key="16">
    <source>
        <dbReference type="Proteomes" id="UP000549695"/>
    </source>
</evidence>
<keyword evidence="12 13" id="KW-0472">Membrane</keyword>
<keyword evidence="3" id="KW-0285">Flavoprotein</keyword>
<dbReference type="InterPro" id="IPR013130">
    <property type="entry name" value="Fe3_Rdtase_TM_dom"/>
</dbReference>
<feature type="transmembrane region" description="Helical" evidence="13">
    <location>
        <begin position="154"/>
        <end position="176"/>
    </location>
</feature>
<dbReference type="Gene3D" id="3.40.50.80">
    <property type="entry name" value="Nucleotide-binding domain of ferredoxin-NADP reductase (FNR) module"/>
    <property type="match status" value="1"/>
</dbReference>
<protein>
    <submittedName>
        <fullName evidence="15">Ferredoxin-NADP reductase</fullName>
    </submittedName>
</protein>
<keyword evidence="8 13" id="KW-1133">Transmembrane helix</keyword>
<evidence type="ECO:0000256" key="13">
    <source>
        <dbReference type="SAM" id="Phobius"/>
    </source>
</evidence>
<evidence type="ECO:0000256" key="12">
    <source>
        <dbReference type="ARBA" id="ARBA00023136"/>
    </source>
</evidence>
<dbReference type="PANTHER" id="PTHR47354">
    <property type="entry name" value="NADH OXIDOREDUCTASE HCR"/>
    <property type="match status" value="1"/>
</dbReference>
<dbReference type="AlphaFoldDB" id="A0A852W028"/>
<dbReference type="InterPro" id="IPR017938">
    <property type="entry name" value="Riboflavin_synthase-like_b-brl"/>
</dbReference>
<comment type="caution">
    <text evidence="15">The sequence shown here is derived from an EMBL/GenBank/DDBJ whole genome shotgun (WGS) entry which is preliminary data.</text>
</comment>
<evidence type="ECO:0000256" key="5">
    <source>
        <dbReference type="ARBA" id="ARBA00022714"/>
    </source>
</evidence>
<keyword evidence="16" id="KW-1185">Reference proteome</keyword>
<dbReference type="SUPFAM" id="SSF63380">
    <property type="entry name" value="Riboflavin synthase domain-like"/>
    <property type="match status" value="1"/>
</dbReference>
<reference evidence="15 16" key="1">
    <citation type="submission" date="2020-07" db="EMBL/GenBank/DDBJ databases">
        <title>Sequencing the genomes of 1000 actinobacteria strains.</title>
        <authorList>
            <person name="Klenk H.-P."/>
        </authorList>
    </citation>
    <scope>NUCLEOTIDE SEQUENCE [LARGE SCALE GENOMIC DNA]</scope>
    <source>
        <strain evidence="15 16">DSM 44749</strain>
    </source>
</reference>
<dbReference type="GeneID" id="98051763"/>
<comment type="subcellular location">
    <subcellularLocation>
        <location evidence="2">Membrane</location>
        <topology evidence="2">Multi-pass membrane protein</topology>
    </subcellularLocation>
</comment>
<evidence type="ECO:0000256" key="9">
    <source>
        <dbReference type="ARBA" id="ARBA00023002"/>
    </source>
</evidence>
<keyword evidence="6" id="KW-0479">Metal-binding</keyword>
<dbReference type="PROSITE" id="PS51384">
    <property type="entry name" value="FAD_FR"/>
    <property type="match status" value="1"/>
</dbReference>
<dbReference type="GO" id="GO:0016020">
    <property type="term" value="C:membrane"/>
    <property type="evidence" value="ECO:0007669"/>
    <property type="project" value="UniProtKB-SubCell"/>
</dbReference>
<dbReference type="RefSeq" id="WP_218899262.1">
    <property type="nucleotide sequence ID" value="NZ_BAAAJZ010000015.1"/>
</dbReference>
<evidence type="ECO:0000256" key="1">
    <source>
        <dbReference type="ARBA" id="ARBA00001974"/>
    </source>
</evidence>
<feature type="domain" description="FAD-binding FR-type" evidence="14">
    <location>
        <begin position="243"/>
        <end position="343"/>
    </location>
</feature>